<dbReference type="GO" id="GO:0005634">
    <property type="term" value="C:nucleus"/>
    <property type="evidence" value="ECO:0000318"/>
    <property type="project" value="GO_Central"/>
</dbReference>
<evidence type="ECO:0000313" key="7">
    <source>
        <dbReference type="Proteomes" id="UP000000437"/>
    </source>
</evidence>
<protein>
    <submittedName>
        <fullName evidence="6 8">Si:ch211-285c6.2</fullName>
    </submittedName>
</protein>
<dbReference type="RefSeq" id="XP_073763964.1">
    <property type="nucleotide sequence ID" value="XM_073907863.1"/>
</dbReference>
<proteinExistence type="inferred from homology"/>
<dbReference type="RefSeq" id="XP_073763965.1">
    <property type="nucleotide sequence ID" value="XM_073907864.1"/>
</dbReference>
<evidence type="ECO:0000259" key="5">
    <source>
        <dbReference type="PROSITE" id="PS50011"/>
    </source>
</evidence>
<evidence type="ECO:0000256" key="4">
    <source>
        <dbReference type="SAM" id="Phobius"/>
    </source>
</evidence>
<feature type="coiled-coil region" evidence="2">
    <location>
        <begin position="518"/>
        <end position="556"/>
    </location>
</feature>
<keyword evidence="2" id="KW-0175">Coiled coil</keyword>
<gene>
    <name evidence="6 8 9" type="primary">si:ch211-285c6.2</name>
</gene>
<dbReference type="GeneID" id="791193"/>
<evidence type="ECO:0000256" key="2">
    <source>
        <dbReference type="SAM" id="Coils"/>
    </source>
</evidence>
<feature type="transmembrane region" description="Helical" evidence="4">
    <location>
        <begin position="445"/>
        <end position="464"/>
    </location>
</feature>
<keyword evidence="7" id="KW-1185">Reference proteome</keyword>
<feature type="compositionally biased region" description="Polar residues" evidence="3">
    <location>
        <begin position="475"/>
        <end position="505"/>
    </location>
</feature>
<dbReference type="InterPro" id="IPR000719">
    <property type="entry name" value="Prot_kinase_dom"/>
</dbReference>
<dbReference type="Bgee" id="ENSDARG00000079234">
    <property type="expression patterns" value="Expressed in pharyngeal gill and 6 other cell types or tissues"/>
</dbReference>
<feature type="domain" description="Protein kinase" evidence="5">
    <location>
        <begin position="1"/>
        <end position="248"/>
    </location>
</feature>
<reference evidence="6 7" key="1">
    <citation type="journal article" date="2013" name="Nature">
        <title>The zebrafish reference genome sequence and its relationship to the human genome.</title>
        <authorList>
            <consortium name="Genome Reference Consortium Zebrafish"/>
            <person name="Howe K."/>
            <person name="Clark M.D."/>
            <person name="Torroja C.F."/>
            <person name="Torrance J."/>
            <person name="Berthelot C."/>
            <person name="Muffato M."/>
            <person name="Collins J.E."/>
            <person name="Humphray S."/>
            <person name="McLaren K."/>
            <person name="Matthews L."/>
            <person name="McLaren S."/>
            <person name="Sealy I."/>
            <person name="Caccamo M."/>
            <person name="Churcher C."/>
            <person name="Scott C."/>
            <person name="Barrett J.C."/>
            <person name="Koch R."/>
            <person name="Rauch G.J."/>
            <person name="White S."/>
            <person name="Chow W."/>
            <person name="Kilian B."/>
            <person name="Quintais L.T."/>
            <person name="Guerra-Assuncao J.A."/>
            <person name="Zhou Y."/>
            <person name="Gu Y."/>
            <person name="Yen J."/>
            <person name="Vogel J.H."/>
            <person name="Eyre T."/>
            <person name="Redmond S."/>
            <person name="Banerjee R."/>
            <person name="Chi J."/>
            <person name="Fu B."/>
            <person name="Langley E."/>
            <person name="Maguire S.F."/>
            <person name="Laird G.K."/>
            <person name="Lloyd D."/>
            <person name="Kenyon E."/>
            <person name="Donaldson S."/>
            <person name="Sehra H."/>
            <person name="Almeida-King J."/>
            <person name="Loveland J."/>
            <person name="Trevanion S."/>
            <person name="Jones M."/>
            <person name="Quail M."/>
            <person name="Willey D."/>
            <person name="Hunt A."/>
            <person name="Burton J."/>
            <person name="Sims S."/>
            <person name="McLay K."/>
            <person name="Plumb B."/>
            <person name="Davis J."/>
            <person name="Clee C."/>
            <person name="Oliver K."/>
            <person name="Clark R."/>
            <person name="Riddle C."/>
            <person name="Elliot D."/>
            <person name="Eliott D."/>
            <person name="Threadgold G."/>
            <person name="Harden G."/>
            <person name="Ware D."/>
            <person name="Begum S."/>
            <person name="Mortimore B."/>
            <person name="Mortimer B."/>
            <person name="Kerry G."/>
            <person name="Heath P."/>
            <person name="Phillimore B."/>
            <person name="Tracey A."/>
            <person name="Corby N."/>
            <person name="Dunn M."/>
            <person name="Johnson C."/>
            <person name="Wood J."/>
            <person name="Clark S."/>
            <person name="Pelan S."/>
            <person name="Griffiths G."/>
            <person name="Smith M."/>
            <person name="Glithero R."/>
            <person name="Howden P."/>
            <person name="Barker N."/>
            <person name="Lloyd C."/>
            <person name="Stevens C."/>
            <person name="Harley J."/>
            <person name="Holt K."/>
            <person name="Panagiotidis G."/>
            <person name="Lovell J."/>
            <person name="Beasley H."/>
            <person name="Henderson C."/>
            <person name="Gordon D."/>
            <person name="Auger K."/>
            <person name="Wright D."/>
            <person name="Collins J."/>
            <person name="Raisen C."/>
            <person name="Dyer L."/>
            <person name="Leung K."/>
            <person name="Robertson L."/>
            <person name="Ambridge K."/>
            <person name="Leongamornlert D."/>
            <person name="McGuire S."/>
            <person name="Gilderthorp R."/>
            <person name="Griffiths C."/>
            <person name="Manthravadi D."/>
            <person name="Nichol S."/>
            <person name="Barker G."/>
            <person name="Whitehead S."/>
            <person name="Kay M."/>
            <person name="Brown J."/>
            <person name="Murnane C."/>
            <person name="Gray E."/>
            <person name="Humphries M."/>
            <person name="Sycamore N."/>
            <person name="Barker D."/>
            <person name="Saunders D."/>
            <person name="Wallis J."/>
            <person name="Babbage A."/>
            <person name="Hammond S."/>
            <person name="Mashreghi-Mohammadi M."/>
            <person name="Barr L."/>
            <person name="Martin S."/>
            <person name="Wray P."/>
            <person name="Ellington A."/>
            <person name="Matthews N."/>
            <person name="Ellwood M."/>
            <person name="Woodmansey R."/>
            <person name="Clark G."/>
            <person name="Cooper J."/>
            <person name="Cooper J."/>
            <person name="Tromans A."/>
            <person name="Grafham D."/>
            <person name="Skuce C."/>
            <person name="Pandian R."/>
            <person name="Andrews R."/>
            <person name="Harrison E."/>
            <person name="Kimberley A."/>
            <person name="Garnett J."/>
            <person name="Fosker N."/>
            <person name="Hall R."/>
            <person name="Garner P."/>
            <person name="Kelly D."/>
            <person name="Bird C."/>
            <person name="Palmer S."/>
            <person name="Gehring I."/>
            <person name="Berger A."/>
            <person name="Dooley C.M."/>
            <person name="Ersan-Urun Z."/>
            <person name="Eser C."/>
            <person name="Geiger H."/>
            <person name="Geisler M."/>
            <person name="Karotki L."/>
            <person name="Kirn A."/>
            <person name="Konantz J."/>
            <person name="Konantz M."/>
            <person name="Oberlander M."/>
            <person name="Rudolph-Geiger S."/>
            <person name="Teucke M."/>
            <person name="Lanz C."/>
            <person name="Raddatz G."/>
            <person name="Osoegawa K."/>
            <person name="Zhu B."/>
            <person name="Rapp A."/>
            <person name="Widaa S."/>
            <person name="Langford C."/>
            <person name="Yang F."/>
            <person name="Schuster S.C."/>
            <person name="Carter N.P."/>
            <person name="Harrow J."/>
            <person name="Ning Z."/>
            <person name="Herrero J."/>
            <person name="Searle S.M."/>
            <person name="Enright A."/>
            <person name="Geisler R."/>
            <person name="Plasterk R.H."/>
            <person name="Lee C."/>
            <person name="Westerfield M."/>
            <person name="de Jong P.J."/>
            <person name="Zon L.I."/>
            <person name="Postlethwait J.H."/>
            <person name="Nusslein-Volhard C."/>
            <person name="Hubbard T.J."/>
            <person name="Roest Crollius H."/>
            <person name="Rogers J."/>
            <person name="Stemple D.L."/>
        </authorList>
    </citation>
    <scope>NUCLEOTIDE SEQUENCE [LARGE SCALE GENOMIC DNA]</scope>
    <source>
        <strain evidence="6">Tuebingen</strain>
    </source>
</reference>
<dbReference type="Pfam" id="PF05461">
    <property type="entry name" value="ApoL"/>
    <property type="match status" value="1"/>
</dbReference>
<feature type="compositionally biased region" description="Polar residues" evidence="3">
    <location>
        <begin position="388"/>
        <end position="405"/>
    </location>
</feature>
<dbReference type="Pfam" id="PF00069">
    <property type="entry name" value="Pkinase"/>
    <property type="match status" value="1"/>
</dbReference>
<dbReference type="InterPro" id="IPR008405">
    <property type="entry name" value="ApoL"/>
</dbReference>
<reference evidence="6" key="2">
    <citation type="submission" date="2013-08" db="UniProtKB">
        <authorList>
            <consortium name="Ensembl"/>
        </authorList>
    </citation>
    <scope>IDENTIFICATION</scope>
    <source>
        <strain evidence="6">Tuebingen</strain>
    </source>
</reference>
<dbReference type="RefSeq" id="XP_073763952.1">
    <property type="nucleotide sequence ID" value="XM_073907851.1"/>
</dbReference>
<evidence type="ECO:0000256" key="1">
    <source>
        <dbReference type="ARBA" id="ARBA00010090"/>
    </source>
</evidence>
<evidence type="ECO:0000256" key="3">
    <source>
        <dbReference type="SAM" id="MobiDB-lite"/>
    </source>
</evidence>
<dbReference type="RefSeq" id="XP_005160445.1">
    <property type="nucleotide sequence ID" value="XM_005160388.4"/>
</dbReference>
<dbReference type="PROSITE" id="PS50011">
    <property type="entry name" value="PROTEIN_KINASE_DOM"/>
    <property type="match status" value="1"/>
</dbReference>
<dbReference type="AGR" id="ZFIN:ZDB-GENE-040724-168"/>
<dbReference type="RefSeq" id="XP_073763966.1">
    <property type="nucleotide sequence ID" value="XM_073907865.1"/>
</dbReference>
<dbReference type="OrthoDB" id="6363454at2759"/>
<sequence length="579" mass="64317">MGNKQSTSNPGYTLVKSNDEKILAKNESGDQFAVKKLRAGQEKDVNFLLHLNHPHIVHHKEIIRDGDCIYLVLDYFEAEDLAEKIKHKTQTAGQFSEKEILDWTVQICMALKYLHDQQILHKDLQPKSLLFTACGTIRLGEFDKKFTDAPTAESESLANVAPEILSGKSYNKKSEIWRLGCVINEMCTLRRAFSSRNSDEIVKKIRRSSYEHLPENFSEDLHELIKDTLQVRPADRPSVSEILKRPFIIKHLNKMSKQTIEELNKSLDELRTLANDLEKIHFNTTVGSLAGGVIGLVGGILSVVGLILTPFTLGASLIVTGVGVGVATAGGVTAGVSNVTKIVNQRSNRQNVKMLITMIQEKITSTSCCIQNIQIAVGTKLKEFPESDQPQSNAQSENSDKQTLASGARLGRGLAGISELARLVEVASVGKVAAQTARVARVAEVATGVLSGLFIAVDVFFIALDAKEIHDLRQDTASSETQQEPENAASNRGQSPETTNDTSEQSKTKNLTNTKKKEQELRTEIMKFVKTIRETEKELSNILDELREELQELQPKIPNSYDDDDELMMMMNRSRLSFQ</sequence>
<dbReference type="PANTHER" id="PTHR14096:SF34">
    <property type="entry name" value="APOLIPOPROTEIN L3-LIKE-RELATED"/>
    <property type="match status" value="1"/>
</dbReference>
<dbReference type="FunFam" id="1.10.510.10:FF:001193">
    <property type="entry name" value="Si:dkey-192d15.1"/>
    <property type="match status" value="1"/>
</dbReference>
<dbReference type="EMBL" id="AL954323">
    <property type="status" value="NOT_ANNOTATED_CDS"/>
    <property type="molecule type" value="Genomic_DNA"/>
</dbReference>
<evidence type="ECO:0000313" key="9">
    <source>
        <dbReference type="ZFIN" id="ZDB-GENE-040724-168"/>
    </source>
</evidence>
<dbReference type="GO" id="GO:0005524">
    <property type="term" value="F:ATP binding"/>
    <property type="evidence" value="ECO:0007669"/>
    <property type="project" value="InterPro"/>
</dbReference>
<dbReference type="HOGENOM" id="CLU_000288_63_23_1"/>
<dbReference type="SUPFAM" id="SSF56112">
    <property type="entry name" value="Protein kinase-like (PK-like)"/>
    <property type="match status" value="1"/>
</dbReference>
<keyword evidence="4" id="KW-0472">Membrane</keyword>
<dbReference type="Proteomes" id="UP000000437">
    <property type="component" value="Chromosome 7"/>
</dbReference>
<feature type="coiled-coil region" evidence="2">
    <location>
        <begin position="253"/>
        <end position="280"/>
    </location>
</feature>
<dbReference type="RefSeq" id="XP_073763957.1">
    <property type="nucleotide sequence ID" value="XM_073907856.1"/>
</dbReference>
<dbReference type="RefSeq" id="XP_073763955.1">
    <property type="nucleotide sequence ID" value="XM_073907854.1"/>
</dbReference>
<dbReference type="InterPro" id="IPR011009">
    <property type="entry name" value="Kinase-like_dom_sf"/>
</dbReference>
<feature type="transmembrane region" description="Helical" evidence="4">
    <location>
        <begin position="289"/>
        <end position="311"/>
    </location>
</feature>
<evidence type="ECO:0000313" key="6">
    <source>
        <dbReference type="Ensembl" id="ENSDARP00000116814"/>
    </source>
</evidence>
<dbReference type="Ensembl" id="ENSDART00000138247.4">
    <property type="protein sequence ID" value="ENSDARP00000116814.2"/>
    <property type="gene ID" value="ENSDARG00000079234.7"/>
</dbReference>
<accession>A0A8M6Z1L5</accession>
<name>A0A8M6Z1L5_DANRE</name>
<dbReference type="RefSeq" id="XP_073763960.1">
    <property type="nucleotide sequence ID" value="XM_073907859.1"/>
</dbReference>
<feature type="region of interest" description="Disordered" evidence="3">
    <location>
        <begin position="385"/>
        <end position="405"/>
    </location>
</feature>
<dbReference type="RefSeq" id="XP_073763961.1">
    <property type="nucleotide sequence ID" value="XM_073907860.1"/>
</dbReference>
<accession>Q5SNU2</accession>
<dbReference type="AlphaFoldDB" id="A0A8M6Z1L5"/>
<keyword evidence="4" id="KW-0812">Transmembrane</keyword>
<dbReference type="GO" id="GO:0042157">
    <property type="term" value="P:lipoprotein metabolic process"/>
    <property type="evidence" value="ECO:0007669"/>
    <property type="project" value="InterPro"/>
</dbReference>
<dbReference type="ZFIN" id="ZDB-GENE-040724-168">
    <property type="gene designation" value="si:ch211-285c6.2"/>
</dbReference>
<reference evidence="8" key="3">
    <citation type="submission" date="2025-04" db="UniProtKB">
        <authorList>
            <consortium name="RefSeq"/>
        </authorList>
    </citation>
    <scope>IDENTIFICATION</scope>
    <source>
        <strain evidence="8">Tuebingen</strain>
    </source>
</reference>
<dbReference type="GO" id="GO:0006869">
    <property type="term" value="P:lipid transport"/>
    <property type="evidence" value="ECO:0007669"/>
    <property type="project" value="InterPro"/>
</dbReference>
<dbReference type="GO" id="GO:0005576">
    <property type="term" value="C:extracellular region"/>
    <property type="evidence" value="ECO:0007669"/>
    <property type="project" value="InterPro"/>
</dbReference>
<accession>F1QZQ7</accession>
<dbReference type="RefSeq" id="XP_073763958.1">
    <property type="nucleotide sequence ID" value="XM_073907857.1"/>
</dbReference>
<dbReference type="PANTHER" id="PTHR14096">
    <property type="entry name" value="APOLIPOPROTEIN L"/>
    <property type="match status" value="1"/>
</dbReference>
<comment type="similarity">
    <text evidence="1">Belongs to the apolipoprotein L family.</text>
</comment>
<dbReference type="GO" id="GO:0004674">
    <property type="term" value="F:protein serine/threonine kinase activity"/>
    <property type="evidence" value="ECO:0000318"/>
    <property type="project" value="GO_Central"/>
</dbReference>
<dbReference type="RefSeq" id="XP_073763962.1">
    <property type="nucleotide sequence ID" value="XM_073907861.1"/>
</dbReference>
<dbReference type="GO" id="GO:0008289">
    <property type="term" value="F:lipid binding"/>
    <property type="evidence" value="ECO:0007669"/>
    <property type="project" value="InterPro"/>
</dbReference>
<dbReference type="PaxDb" id="7955-ENSDARP00000105560"/>
<evidence type="ECO:0000313" key="8">
    <source>
        <dbReference type="RefSeq" id="XP_005160445.1"/>
    </source>
</evidence>
<dbReference type="RefSeq" id="XP_073763956.1">
    <property type="nucleotide sequence ID" value="XM_073907855.1"/>
</dbReference>
<dbReference type="GeneTree" id="ENSGT00940000169789"/>
<dbReference type="Gene3D" id="1.10.510.10">
    <property type="entry name" value="Transferase(Phosphotransferase) domain 1"/>
    <property type="match status" value="1"/>
</dbReference>
<feature type="transmembrane region" description="Helical" evidence="4">
    <location>
        <begin position="317"/>
        <end position="339"/>
    </location>
</feature>
<keyword evidence="4" id="KW-1133">Transmembrane helix</keyword>
<feature type="region of interest" description="Disordered" evidence="3">
    <location>
        <begin position="474"/>
        <end position="518"/>
    </location>
</feature>
<dbReference type="RefSeq" id="XP_073763954.1">
    <property type="nucleotide sequence ID" value="XM_073907853.1"/>
</dbReference>
<dbReference type="RefSeq" id="XP_073763959.1">
    <property type="nucleotide sequence ID" value="XM_073907858.1"/>
</dbReference>
<organism evidence="6">
    <name type="scientific">Danio rerio</name>
    <name type="common">Zebrafish</name>
    <name type="synonym">Brachydanio rerio</name>
    <dbReference type="NCBI Taxonomy" id="7955"/>
    <lineage>
        <taxon>Eukaryota</taxon>
        <taxon>Metazoa</taxon>
        <taxon>Chordata</taxon>
        <taxon>Craniata</taxon>
        <taxon>Vertebrata</taxon>
        <taxon>Euteleostomi</taxon>
        <taxon>Actinopterygii</taxon>
        <taxon>Neopterygii</taxon>
        <taxon>Teleostei</taxon>
        <taxon>Ostariophysi</taxon>
        <taxon>Cypriniformes</taxon>
        <taxon>Danionidae</taxon>
        <taxon>Danioninae</taxon>
        <taxon>Danio</taxon>
    </lineage>
</organism>